<evidence type="ECO:0000313" key="5">
    <source>
        <dbReference type="Proteomes" id="UP000008701"/>
    </source>
</evidence>
<dbReference type="EMBL" id="CP000492">
    <property type="protein sequence ID" value="ABL65382.1"/>
    <property type="molecule type" value="Genomic_DNA"/>
</dbReference>
<dbReference type="KEGG" id="cph:Cpha266_1351"/>
<dbReference type="GO" id="GO:0003676">
    <property type="term" value="F:nucleic acid binding"/>
    <property type="evidence" value="ECO:0007669"/>
    <property type="project" value="InterPro"/>
</dbReference>
<dbReference type="HOGENOM" id="CLU_056788_6_0_10"/>
<reference evidence="2 5" key="1">
    <citation type="submission" date="2006-12" db="EMBL/GenBank/DDBJ databases">
        <title>Complete sequence of Chlorobium phaeobacteroides DSM 266.</title>
        <authorList>
            <consortium name="US DOE Joint Genome Institute"/>
            <person name="Copeland A."/>
            <person name="Lucas S."/>
            <person name="Lapidus A."/>
            <person name="Barry K."/>
            <person name="Detter J.C."/>
            <person name="Glavina del Rio T."/>
            <person name="Hammon N."/>
            <person name="Israni S."/>
            <person name="Pitluck S."/>
            <person name="Goltsman E."/>
            <person name="Schmutz J."/>
            <person name="Larimer F."/>
            <person name="Land M."/>
            <person name="Hauser L."/>
            <person name="Mikhailova N."/>
            <person name="Li T."/>
            <person name="Overmann J."/>
            <person name="Bryant D.A."/>
            <person name="Richardson P."/>
        </authorList>
    </citation>
    <scope>NUCLEOTIDE SEQUENCE [LARGE SCALE GENOMIC DNA]</scope>
    <source>
        <strain evidence="2 5">DSM 266</strain>
    </source>
</reference>
<dbReference type="InterPro" id="IPR038717">
    <property type="entry name" value="Tc1-like_DDE_dom"/>
</dbReference>
<dbReference type="STRING" id="290317.Cpha266_1351"/>
<name>A1BG55_CHLPD</name>
<dbReference type="KEGG" id="cph:Cpha266_1366"/>
<feature type="domain" description="Tc1-like transposase DDE" evidence="1">
    <location>
        <begin position="2"/>
        <end position="135"/>
    </location>
</feature>
<dbReference type="RefSeq" id="WP_011745203.1">
    <property type="nucleotide sequence ID" value="NC_008639.1"/>
</dbReference>
<dbReference type="EMBL" id="CP000492">
    <property type="protein sequence ID" value="ABL65396.1"/>
    <property type="molecule type" value="Genomic_DNA"/>
</dbReference>
<gene>
    <name evidence="2" type="ordered locus">Cpha266_1351</name>
    <name evidence="3" type="ordered locus">Cpha266_1366</name>
    <name evidence="4" type="ordered locus">Cpha266_1384</name>
</gene>
<dbReference type="KEGG" id="cph:Cpha266_1384"/>
<organism evidence="2 5">
    <name type="scientific">Chlorobium phaeobacteroides (strain DSM 266 / SMG 266 / 2430)</name>
    <dbReference type="NCBI Taxonomy" id="290317"/>
    <lineage>
        <taxon>Bacteria</taxon>
        <taxon>Pseudomonadati</taxon>
        <taxon>Chlorobiota</taxon>
        <taxon>Chlorobiia</taxon>
        <taxon>Chlorobiales</taxon>
        <taxon>Chlorobiaceae</taxon>
        <taxon>Chlorobium/Pelodictyon group</taxon>
        <taxon>Chlorobium</taxon>
    </lineage>
</organism>
<keyword evidence="5" id="KW-1185">Reference proteome</keyword>
<dbReference type="AlphaFoldDB" id="A1BG55"/>
<dbReference type="eggNOG" id="COG3335">
    <property type="taxonomic scope" value="Bacteria"/>
</dbReference>
<accession>A1BG55</accession>
<evidence type="ECO:0000313" key="2">
    <source>
        <dbReference type="EMBL" id="ABL65382.1"/>
    </source>
</evidence>
<proteinExistence type="predicted"/>
<protein>
    <submittedName>
        <fullName evidence="2">Transposase family protein</fullName>
    </submittedName>
</protein>
<dbReference type="InterPro" id="IPR036397">
    <property type="entry name" value="RNaseH_sf"/>
</dbReference>
<sequence>MFQDEARFGRISDPRKCWAPKPFRPIVKLALVREYIYAYAAISPQDGVIDWMLGGKMDTVSMGAFLRQVSHKHPEEFVMMVVDGAPSHRAEHLRVPKNMVLVKLPPYSPELNPVEHLWDELREKEFANRVFETLGAVIAQAARGLKNMEEHPDGLRSLTGWDWILKSF</sequence>
<evidence type="ECO:0000259" key="1">
    <source>
        <dbReference type="Pfam" id="PF13358"/>
    </source>
</evidence>
<dbReference type="Pfam" id="PF13358">
    <property type="entry name" value="DDE_3"/>
    <property type="match status" value="1"/>
</dbReference>
<dbReference type="EMBL" id="CP000492">
    <property type="protein sequence ID" value="ABL65413.1"/>
    <property type="molecule type" value="Genomic_DNA"/>
</dbReference>
<evidence type="ECO:0000313" key="3">
    <source>
        <dbReference type="EMBL" id="ABL65396.1"/>
    </source>
</evidence>
<dbReference type="Proteomes" id="UP000008701">
    <property type="component" value="Chromosome"/>
</dbReference>
<dbReference type="Gene3D" id="3.30.420.10">
    <property type="entry name" value="Ribonuclease H-like superfamily/Ribonuclease H"/>
    <property type="match status" value="1"/>
</dbReference>
<evidence type="ECO:0000313" key="4">
    <source>
        <dbReference type="EMBL" id="ABL65413.1"/>
    </source>
</evidence>